<reference evidence="2 3" key="1">
    <citation type="submission" date="2020-08" db="EMBL/GenBank/DDBJ databases">
        <title>Genome public.</title>
        <authorList>
            <person name="Liu C."/>
            <person name="Sun Q."/>
        </authorList>
    </citation>
    <scope>NUCLEOTIDE SEQUENCE [LARGE SCALE GENOMIC DNA]</scope>
    <source>
        <strain evidence="2 3">New-7</strain>
    </source>
</reference>
<dbReference type="PROSITE" id="PS51257">
    <property type="entry name" value="PROKAR_LIPOPROTEIN"/>
    <property type="match status" value="1"/>
</dbReference>
<organism evidence="2 3">
    <name type="scientific">Alistipes hominis</name>
    <dbReference type="NCBI Taxonomy" id="2763015"/>
    <lineage>
        <taxon>Bacteria</taxon>
        <taxon>Pseudomonadati</taxon>
        <taxon>Bacteroidota</taxon>
        <taxon>Bacteroidia</taxon>
        <taxon>Bacteroidales</taxon>
        <taxon>Rikenellaceae</taxon>
        <taxon>Alistipes</taxon>
    </lineage>
</organism>
<evidence type="ECO:0000313" key="2">
    <source>
        <dbReference type="EMBL" id="MBC5617535.1"/>
    </source>
</evidence>
<evidence type="ECO:0000256" key="1">
    <source>
        <dbReference type="SAM" id="SignalP"/>
    </source>
</evidence>
<dbReference type="Pfam" id="PF17170">
    <property type="entry name" value="DUF5128"/>
    <property type="match status" value="1"/>
</dbReference>
<name>A0ABR7CQQ4_9BACT</name>
<dbReference type="RefSeq" id="WP_118656568.1">
    <property type="nucleotide sequence ID" value="NZ_JACOOK010000006.1"/>
</dbReference>
<dbReference type="SUPFAM" id="SSF75011">
    <property type="entry name" value="3-carboxy-cis,cis-mucoante lactonizing enzyme"/>
    <property type="match status" value="1"/>
</dbReference>
<dbReference type="InterPro" id="IPR011042">
    <property type="entry name" value="6-blade_b-propeller_TolB-like"/>
</dbReference>
<dbReference type="Proteomes" id="UP000636891">
    <property type="component" value="Unassembled WGS sequence"/>
</dbReference>
<keyword evidence="1" id="KW-0732">Signal</keyword>
<dbReference type="Gene3D" id="2.120.10.30">
    <property type="entry name" value="TolB, C-terminal domain"/>
    <property type="match status" value="1"/>
</dbReference>
<gene>
    <name evidence="2" type="ORF">H8S08_10980</name>
</gene>
<proteinExistence type="predicted"/>
<feature type="signal peptide" evidence="1">
    <location>
        <begin position="1"/>
        <end position="23"/>
    </location>
</feature>
<evidence type="ECO:0000313" key="3">
    <source>
        <dbReference type="Proteomes" id="UP000636891"/>
    </source>
</evidence>
<keyword evidence="3" id="KW-1185">Reference proteome</keyword>
<comment type="caution">
    <text evidence="2">The sequence shown here is derived from an EMBL/GenBank/DDBJ whole genome shotgun (WGS) entry which is preliminary data.</text>
</comment>
<dbReference type="EMBL" id="JACOOK010000006">
    <property type="protein sequence ID" value="MBC5617535.1"/>
    <property type="molecule type" value="Genomic_DNA"/>
</dbReference>
<accession>A0ABR7CQQ4</accession>
<feature type="chain" id="PRO_5047013279" evidence="1">
    <location>
        <begin position="24"/>
        <end position="379"/>
    </location>
</feature>
<sequence length="379" mass="43178">MYKSSFICFWVSVLWIAGCTSSAESGSAPVFTVTVGEANTGLCDSLWRYSKPVFLETTSESALSMISKVVLWNGRIFVSDNRYDKICVFDTAGKFLWNIRRVGRGPGEYIGMTDFVIDPDREELIIYADKPYKLIHCGVQGDFRYESRLPDALFKELAFTEKYLVAINSQQMFPADYLSLIERGREDGFVKIPFERPIPFNTYSIGRQLVVSDHLNFTCRYDNTVYRLDGKKIVPWFQIDFGEKNFPASRLNVQLTQEEFWDLLVKGYVYSVTNVTEDGKTVYFTTNLSGLGKIDLEGRQTTYLRSLKDGRLGVFLGEMLAVEHVGGHPVVGFSQTLQQLKLSVSDRGNSTDSVFLSRVRTAREDDNPVLFFYSNHPFE</sequence>
<protein>
    <submittedName>
        <fullName evidence="2">6-bladed beta-propeller</fullName>
    </submittedName>
</protein>